<proteinExistence type="predicted"/>
<gene>
    <name evidence="4" type="ORF">B9G98_01415</name>
</gene>
<evidence type="ECO:0000313" key="4">
    <source>
        <dbReference type="EMBL" id="PRT53795.1"/>
    </source>
</evidence>
<feature type="region of interest" description="Disordered" evidence="2">
    <location>
        <begin position="1"/>
        <end position="51"/>
    </location>
</feature>
<feature type="compositionally biased region" description="Basic and acidic residues" evidence="2">
    <location>
        <begin position="11"/>
        <end position="34"/>
    </location>
</feature>
<dbReference type="EMBL" id="NDIQ01000001">
    <property type="protein sequence ID" value="PRT53795.1"/>
    <property type="molecule type" value="Genomic_DNA"/>
</dbReference>
<evidence type="ECO:0000313" key="5">
    <source>
        <dbReference type="Proteomes" id="UP000238350"/>
    </source>
</evidence>
<evidence type="ECO:0000256" key="2">
    <source>
        <dbReference type="SAM" id="MobiDB-lite"/>
    </source>
</evidence>
<dbReference type="InterPro" id="IPR002048">
    <property type="entry name" value="EF_hand_dom"/>
</dbReference>
<dbReference type="Gene3D" id="1.10.238.10">
    <property type="entry name" value="EF-hand"/>
    <property type="match status" value="1"/>
</dbReference>
<keyword evidence="1" id="KW-0677">Repeat</keyword>
<dbReference type="OrthoDB" id="429467at2759"/>
<reference evidence="4 5" key="1">
    <citation type="submission" date="2017-04" db="EMBL/GenBank/DDBJ databases">
        <title>Genome sequencing of [Candida] sorbophila.</title>
        <authorList>
            <person name="Ahn J.O."/>
        </authorList>
    </citation>
    <scope>NUCLEOTIDE SEQUENCE [LARGE SCALE GENOMIC DNA]</scope>
    <source>
        <strain evidence="4 5">DS02</strain>
    </source>
</reference>
<dbReference type="InterPro" id="IPR050403">
    <property type="entry name" value="Myosin_RLC"/>
</dbReference>
<organism evidence="4 5">
    <name type="scientific">Wickerhamiella sorbophila</name>
    <dbReference type="NCBI Taxonomy" id="45607"/>
    <lineage>
        <taxon>Eukaryota</taxon>
        <taxon>Fungi</taxon>
        <taxon>Dikarya</taxon>
        <taxon>Ascomycota</taxon>
        <taxon>Saccharomycotina</taxon>
        <taxon>Dipodascomycetes</taxon>
        <taxon>Dipodascales</taxon>
        <taxon>Trichomonascaceae</taxon>
        <taxon>Wickerhamiella</taxon>
    </lineage>
</organism>
<comment type="caution">
    <text evidence="4">The sequence shown here is derived from an EMBL/GenBank/DDBJ whole genome shotgun (WGS) entry which is preliminary data.</text>
</comment>
<evidence type="ECO:0000256" key="1">
    <source>
        <dbReference type="ARBA" id="ARBA00022737"/>
    </source>
</evidence>
<dbReference type="GO" id="GO:0043226">
    <property type="term" value="C:organelle"/>
    <property type="evidence" value="ECO:0007669"/>
    <property type="project" value="UniProtKB-ARBA"/>
</dbReference>
<dbReference type="AlphaFoldDB" id="A0A2T0FFN4"/>
<feature type="domain" description="EF-hand" evidence="3">
    <location>
        <begin position="55"/>
        <end position="90"/>
    </location>
</feature>
<dbReference type="PROSITE" id="PS50222">
    <property type="entry name" value="EF_HAND_2"/>
    <property type="match status" value="1"/>
</dbReference>
<dbReference type="GeneID" id="36515164"/>
<dbReference type="SUPFAM" id="SSF47473">
    <property type="entry name" value="EF-hand"/>
    <property type="match status" value="1"/>
</dbReference>
<dbReference type="RefSeq" id="XP_024663741.1">
    <property type="nucleotide sequence ID" value="XM_024807973.1"/>
</dbReference>
<accession>A0A2T0FFN4</accession>
<sequence length="193" mass="21622">MPSEISVQKRGSSDKERRNSRRNDSKSKPERAESRNASGVEPRKVSDSIQQLDPAAMRLVRDSYNLLDSDGSGAVSRQALQDMMVSLGRRPNGKVIDDMLKRCGAEADGQFGFANYLVVMSEIIKELPTNEDLESYFTAFETNGRIDSAELRKELRTQGVTDEQIDLVFKKFEKQKGVSRSFDSKSFVSLMGV</sequence>
<dbReference type="PANTHER" id="PTHR23049">
    <property type="entry name" value="MYOSIN REGULATORY LIGHT CHAIN 2"/>
    <property type="match status" value="1"/>
</dbReference>
<name>A0A2T0FFN4_9ASCO</name>
<protein>
    <submittedName>
        <fullName evidence="4">Calmodulin</fullName>
    </submittedName>
</protein>
<dbReference type="STRING" id="45607.A0A2T0FFN4"/>
<dbReference type="Proteomes" id="UP000238350">
    <property type="component" value="Unassembled WGS sequence"/>
</dbReference>
<dbReference type="GO" id="GO:0005509">
    <property type="term" value="F:calcium ion binding"/>
    <property type="evidence" value="ECO:0007669"/>
    <property type="project" value="InterPro"/>
</dbReference>
<feature type="compositionally biased region" description="Polar residues" evidence="2">
    <location>
        <begin position="1"/>
        <end position="10"/>
    </location>
</feature>
<keyword evidence="5" id="KW-1185">Reference proteome</keyword>
<dbReference type="InterPro" id="IPR011992">
    <property type="entry name" value="EF-hand-dom_pair"/>
</dbReference>
<dbReference type="FunFam" id="1.10.238.10:FF:000178">
    <property type="entry name" value="Calmodulin-2 A"/>
    <property type="match status" value="1"/>
</dbReference>
<evidence type="ECO:0000259" key="3">
    <source>
        <dbReference type="PROSITE" id="PS50222"/>
    </source>
</evidence>